<protein>
    <submittedName>
        <fullName evidence="1">Uncharacterized protein</fullName>
    </submittedName>
</protein>
<proteinExistence type="predicted"/>
<name>A0ABT3AWD8_9CYAN</name>
<accession>A0ABT3AWD8</accession>
<organism evidence="1 2">
    <name type="scientific">Plectonema radiosum NIES-515</name>
    <dbReference type="NCBI Taxonomy" id="2986073"/>
    <lineage>
        <taxon>Bacteria</taxon>
        <taxon>Bacillati</taxon>
        <taxon>Cyanobacteriota</taxon>
        <taxon>Cyanophyceae</taxon>
        <taxon>Oscillatoriophycideae</taxon>
        <taxon>Oscillatoriales</taxon>
        <taxon>Microcoleaceae</taxon>
        <taxon>Plectonema</taxon>
    </lineage>
</organism>
<dbReference type="Proteomes" id="UP001526143">
    <property type="component" value="Unassembled WGS sequence"/>
</dbReference>
<sequence>MNNLFLQIEDFYEKLQNGEFDEPLALAGVLQKLSDAAWLELEEVYQPSLRID</sequence>
<keyword evidence="2" id="KW-1185">Reference proteome</keyword>
<comment type="caution">
    <text evidence="1">The sequence shown here is derived from an EMBL/GenBank/DDBJ whole genome shotgun (WGS) entry which is preliminary data.</text>
</comment>
<reference evidence="1 2" key="1">
    <citation type="submission" date="2022-10" db="EMBL/GenBank/DDBJ databases">
        <title>Identification of biosynthetic pathway for the production of the potent trypsin inhibitor radiosumin.</title>
        <authorList>
            <person name="Fewer D.P."/>
            <person name="Delbaje E."/>
            <person name="Ouyang X."/>
            <person name="Agostino P.D."/>
            <person name="Wahlsten M."/>
            <person name="Jokela J."/>
            <person name="Permi P."/>
            <person name="Haapaniemi E."/>
            <person name="Koistinen H."/>
        </authorList>
    </citation>
    <scope>NUCLEOTIDE SEQUENCE [LARGE SCALE GENOMIC DNA]</scope>
    <source>
        <strain evidence="1 2">NIES-515</strain>
    </source>
</reference>
<evidence type="ECO:0000313" key="2">
    <source>
        <dbReference type="Proteomes" id="UP001526143"/>
    </source>
</evidence>
<gene>
    <name evidence="1" type="ORF">OGM63_05725</name>
</gene>
<dbReference type="RefSeq" id="WP_263744537.1">
    <property type="nucleotide sequence ID" value="NZ_JAOWRF010000086.1"/>
</dbReference>
<evidence type="ECO:0000313" key="1">
    <source>
        <dbReference type="EMBL" id="MCV3213030.1"/>
    </source>
</evidence>
<dbReference type="EMBL" id="JAOWRF010000086">
    <property type="protein sequence ID" value="MCV3213030.1"/>
    <property type="molecule type" value="Genomic_DNA"/>
</dbReference>